<evidence type="ECO:0000256" key="3">
    <source>
        <dbReference type="ARBA" id="ARBA00023066"/>
    </source>
</evidence>
<comment type="caution">
    <text evidence="5">The sequence shown here is derived from an EMBL/GenBank/DDBJ whole genome shotgun (WGS) entry which is preliminary data.</text>
</comment>
<evidence type="ECO:0000256" key="2">
    <source>
        <dbReference type="ARBA" id="ARBA00008466"/>
    </source>
</evidence>
<comment type="pathway">
    <text evidence="1">Amine and polyamine biosynthesis; S-adenosylmethioninamine biosynthesis; S-adenosylmethioninamine from S-adenosyl-L-methionine: step 1/1.</text>
</comment>
<accession>A0AA35S6C1</accession>
<dbReference type="InterPro" id="IPR016067">
    <property type="entry name" value="S-AdoMet_deCO2ase_core"/>
</dbReference>
<name>A0AA35S6C1_GEOBA</name>
<dbReference type="EMBL" id="CASHTH010001989">
    <property type="protein sequence ID" value="CAI8022997.1"/>
    <property type="molecule type" value="Genomic_DNA"/>
</dbReference>
<proteinExistence type="inferred from homology"/>
<dbReference type="SUPFAM" id="SSF56276">
    <property type="entry name" value="S-adenosylmethionine decarboxylase"/>
    <property type="match status" value="1"/>
</dbReference>
<gene>
    <name evidence="5" type="ORF">GBAR_LOCUS13472</name>
</gene>
<dbReference type="Proteomes" id="UP001174909">
    <property type="component" value="Unassembled WGS sequence"/>
</dbReference>
<evidence type="ECO:0000256" key="1">
    <source>
        <dbReference type="ARBA" id="ARBA00004911"/>
    </source>
</evidence>
<reference evidence="5" key="1">
    <citation type="submission" date="2023-03" db="EMBL/GenBank/DDBJ databases">
        <authorList>
            <person name="Steffen K."/>
            <person name="Cardenas P."/>
        </authorList>
    </citation>
    <scope>NUCLEOTIDE SEQUENCE</scope>
</reference>
<dbReference type="AlphaFoldDB" id="A0AA35S6C1"/>
<keyword evidence="4" id="KW-0620">Polyamine biosynthesis</keyword>
<dbReference type="GO" id="GO:0004014">
    <property type="term" value="F:adenosylmethionine decarboxylase activity"/>
    <property type="evidence" value="ECO:0007669"/>
    <property type="project" value="InterPro"/>
</dbReference>
<dbReference type="InterPro" id="IPR048283">
    <property type="entry name" value="AdoMetDC-like"/>
</dbReference>
<protein>
    <submittedName>
        <fullName evidence="5">S-adenosylmethionine decarboxylase proenzyme 2</fullName>
    </submittedName>
</protein>
<keyword evidence="3" id="KW-0745">Spermidine biosynthesis</keyword>
<organism evidence="5 6">
    <name type="scientific">Geodia barretti</name>
    <name type="common">Barrett's horny sponge</name>
    <dbReference type="NCBI Taxonomy" id="519541"/>
    <lineage>
        <taxon>Eukaryota</taxon>
        <taxon>Metazoa</taxon>
        <taxon>Porifera</taxon>
        <taxon>Demospongiae</taxon>
        <taxon>Heteroscleromorpha</taxon>
        <taxon>Tetractinellida</taxon>
        <taxon>Astrophorina</taxon>
        <taxon>Geodiidae</taxon>
        <taxon>Geodia</taxon>
    </lineage>
</organism>
<dbReference type="Gene3D" id="3.60.90.10">
    <property type="entry name" value="S-adenosylmethionine decarboxylase"/>
    <property type="match status" value="1"/>
</dbReference>
<comment type="similarity">
    <text evidence="2">Belongs to the eukaryotic AdoMetDC family.</text>
</comment>
<evidence type="ECO:0000256" key="4">
    <source>
        <dbReference type="ARBA" id="ARBA00023115"/>
    </source>
</evidence>
<evidence type="ECO:0000313" key="6">
    <source>
        <dbReference type="Proteomes" id="UP001174909"/>
    </source>
</evidence>
<keyword evidence="6" id="KW-1185">Reference proteome</keyword>
<evidence type="ECO:0000313" key="5">
    <source>
        <dbReference type="EMBL" id="CAI8022997.1"/>
    </source>
</evidence>
<dbReference type="GO" id="GO:0008295">
    <property type="term" value="P:spermidine biosynthetic process"/>
    <property type="evidence" value="ECO:0007669"/>
    <property type="project" value="UniProtKB-KW"/>
</dbReference>
<dbReference type="Pfam" id="PF01536">
    <property type="entry name" value="SAM_decarbox"/>
    <property type="match status" value="1"/>
</dbReference>
<sequence length="182" mass="20038">MLDLDPHILSQFSSSVYSSARELTTAMGLQDLIPGAILDDKIFEPCGYSLNAIVKASQQSFLTLVHATSCIHSLSFVTVRMDTCGEHSIVYGYIGANSAKLCSFEEQVCLMLSMPPLPPFTGRHLFHSPRDSTARVLLCQLRDQPRAGQLRPSHRHGDAAVPPRSLHPLPLCQQDGKVWVII</sequence>